<keyword evidence="2" id="KW-0964">Secreted</keyword>
<evidence type="ECO:0000256" key="4">
    <source>
        <dbReference type="ARBA" id="ARBA00023157"/>
    </source>
</evidence>
<reference evidence="7" key="3">
    <citation type="submission" date="2020-06" db="EMBL/GenBank/DDBJ databases">
        <title>Helianthus annuus Genome sequencing and assembly Release 2.</title>
        <authorList>
            <person name="Gouzy J."/>
            <person name="Langlade N."/>
            <person name="Munos S."/>
        </authorList>
    </citation>
    <scope>NUCLEOTIDE SEQUENCE</scope>
    <source>
        <tissue evidence="7">Leaves</tissue>
    </source>
</reference>
<evidence type="ECO:0000256" key="2">
    <source>
        <dbReference type="ARBA" id="ARBA00022525"/>
    </source>
</evidence>
<dbReference type="PANTHER" id="PTHR33147">
    <property type="entry name" value="DEFENSIN-LIKE PROTEIN 1"/>
    <property type="match status" value="1"/>
</dbReference>
<dbReference type="Proteomes" id="UP000215914">
    <property type="component" value="Chromosome 3"/>
</dbReference>
<sequence length="94" mass="10766">MSYIFLLLKLIYLVMMLVMKVYDLISIKLKTIAGMVVTAKKDTNKVCERRSKTWSGYCGDSKHCDQQCREWEGAAHGACHRQGVGRACFCYFNC</sequence>
<dbReference type="EMBL" id="CM007892">
    <property type="protein sequence ID" value="OTG31314.1"/>
    <property type="molecule type" value="Genomic_DNA"/>
</dbReference>
<dbReference type="OMA" id="GACHHEG"/>
<dbReference type="GO" id="GO:0006952">
    <property type="term" value="P:defense response"/>
    <property type="evidence" value="ECO:0000318"/>
    <property type="project" value="GO_Central"/>
</dbReference>
<dbReference type="InterPro" id="IPR003614">
    <property type="entry name" value="Knottins"/>
</dbReference>
<keyword evidence="3" id="KW-0732">Signal</keyword>
<dbReference type="Gramene" id="mRNA:HanXRQr2_Chr03g0109561">
    <property type="protein sequence ID" value="CDS:HanXRQr2_Chr03g0109561.1"/>
    <property type="gene ID" value="HanXRQr2_Chr03g0109561"/>
</dbReference>
<evidence type="ECO:0000313" key="9">
    <source>
        <dbReference type="EMBL" id="OTG31314.1"/>
    </source>
</evidence>
<reference evidence="7 11" key="1">
    <citation type="journal article" date="2017" name="Nature">
        <title>The sunflower genome provides insights into oil metabolism, flowering and Asterid evolution.</title>
        <authorList>
            <person name="Badouin H."/>
            <person name="Gouzy J."/>
            <person name="Grassa C.J."/>
            <person name="Murat F."/>
            <person name="Staton S.E."/>
            <person name="Cottret L."/>
            <person name="Lelandais-Briere C."/>
            <person name="Owens G.L."/>
            <person name="Carrere S."/>
            <person name="Mayjonade B."/>
            <person name="Legrand L."/>
            <person name="Gill N."/>
            <person name="Kane N.C."/>
            <person name="Bowers J.E."/>
            <person name="Hubner S."/>
            <person name="Bellec A."/>
            <person name="Berard A."/>
            <person name="Berges H."/>
            <person name="Blanchet N."/>
            <person name="Boniface M.C."/>
            <person name="Brunel D."/>
            <person name="Catrice O."/>
            <person name="Chaidir N."/>
            <person name="Claudel C."/>
            <person name="Donnadieu C."/>
            <person name="Faraut T."/>
            <person name="Fievet G."/>
            <person name="Helmstetter N."/>
            <person name="King M."/>
            <person name="Knapp S.J."/>
            <person name="Lai Z."/>
            <person name="Le Paslier M.C."/>
            <person name="Lippi Y."/>
            <person name="Lorenzon L."/>
            <person name="Mandel J.R."/>
            <person name="Marage G."/>
            <person name="Marchand G."/>
            <person name="Marquand E."/>
            <person name="Bret-Mestries E."/>
            <person name="Morien E."/>
            <person name="Nambeesan S."/>
            <person name="Nguyen T."/>
            <person name="Pegot-Espagnet P."/>
            <person name="Pouilly N."/>
            <person name="Raftis F."/>
            <person name="Sallet E."/>
            <person name="Schiex T."/>
            <person name="Thomas J."/>
            <person name="Vandecasteele C."/>
            <person name="Vares D."/>
            <person name="Vear F."/>
            <person name="Vautrin S."/>
            <person name="Crespi M."/>
            <person name="Mangin B."/>
            <person name="Burke J.M."/>
            <person name="Salse J."/>
            <person name="Munos S."/>
            <person name="Vincourt P."/>
            <person name="Rieseberg L.H."/>
            <person name="Langlade N.B."/>
        </authorList>
    </citation>
    <scope>NUCLEOTIDE SEQUENCE [LARGE SCALE GENOMIC DNA]</scope>
    <source>
        <strain evidence="11">cv. SF193</strain>
        <tissue evidence="7">Leaves</tissue>
    </source>
</reference>
<dbReference type="InterPro" id="IPR008176">
    <property type="entry name" value="Defensin_plant"/>
</dbReference>
<evidence type="ECO:0000256" key="3">
    <source>
        <dbReference type="ARBA" id="ARBA00022729"/>
    </source>
</evidence>
<dbReference type="PANTHER" id="PTHR33147:SF46">
    <property type="entry name" value="DEFENSIN-LIKE PROTEIN 19"/>
    <property type="match status" value="1"/>
</dbReference>
<dbReference type="SMART" id="SM00505">
    <property type="entry name" value="Knot1"/>
    <property type="match status" value="1"/>
</dbReference>
<evidence type="ECO:0000313" key="10">
    <source>
        <dbReference type="EMBL" id="OTG31315.1"/>
    </source>
</evidence>
<gene>
    <name evidence="9" type="ORF">HannXRQ_Chr03g0074231</name>
    <name evidence="10" type="ORF">HannXRQ_Chr03g0074241</name>
    <name evidence="7" type="ORF">HanXRQr2_Chr03g0109551</name>
    <name evidence="8" type="ORF">HanXRQr2_Chr03g0109561</name>
</gene>
<evidence type="ECO:0000256" key="1">
    <source>
        <dbReference type="ARBA" id="ARBA00004613"/>
    </source>
</evidence>
<keyword evidence="5" id="KW-1133">Transmembrane helix</keyword>
<dbReference type="SUPFAM" id="SSF57095">
    <property type="entry name" value="Scorpion toxin-like"/>
    <property type="match status" value="1"/>
</dbReference>
<protein>
    <submittedName>
        <fullName evidence="7">Defensin, plant, knottin, scorpion toxin-like superfamily</fullName>
    </submittedName>
    <submittedName>
        <fullName evidence="10">Putative gamma-thionin</fullName>
    </submittedName>
</protein>
<evidence type="ECO:0000313" key="11">
    <source>
        <dbReference type="Proteomes" id="UP000215914"/>
    </source>
</evidence>
<evidence type="ECO:0000313" key="7">
    <source>
        <dbReference type="EMBL" id="KAF5814306.1"/>
    </source>
</evidence>
<dbReference type="EMBL" id="CM007892">
    <property type="protein sequence ID" value="OTG31315.1"/>
    <property type="molecule type" value="Genomic_DNA"/>
</dbReference>
<keyword evidence="5" id="KW-0812">Transmembrane</keyword>
<dbReference type="EMBL" id="MNCJ02000318">
    <property type="protein sequence ID" value="KAF5814307.1"/>
    <property type="molecule type" value="Genomic_DNA"/>
</dbReference>
<dbReference type="EMBL" id="MNCJ02000318">
    <property type="protein sequence ID" value="KAF5814306.1"/>
    <property type="molecule type" value="Genomic_DNA"/>
</dbReference>
<reference evidence="10" key="2">
    <citation type="submission" date="2017-02" db="EMBL/GenBank/DDBJ databases">
        <title>Sunflower complete genome.</title>
        <authorList>
            <person name="Langlade N."/>
            <person name="Munos S."/>
        </authorList>
    </citation>
    <scope>NUCLEOTIDE SEQUENCE [LARGE SCALE GENOMIC DNA]</scope>
    <source>
        <tissue evidence="10">Leaves</tissue>
    </source>
</reference>
<dbReference type="InterPro" id="IPR036574">
    <property type="entry name" value="Scorpion_toxin-like_sf"/>
</dbReference>
<evidence type="ECO:0000259" key="6">
    <source>
        <dbReference type="SMART" id="SM00505"/>
    </source>
</evidence>
<dbReference type="GO" id="GO:0005576">
    <property type="term" value="C:extracellular region"/>
    <property type="evidence" value="ECO:0007669"/>
    <property type="project" value="UniProtKB-SubCell"/>
</dbReference>
<organism evidence="10 11">
    <name type="scientific">Helianthus annuus</name>
    <name type="common">Common sunflower</name>
    <dbReference type="NCBI Taxonomy" id="4232"/>
    <lineage>
        <taxon>Eukaryota</taxon>
        <taxon>Viridiplantae</taxon>
        <taxon>Streptophyta</taxon>
        <taxon>Embryophyta</taxon>
        <taxon>Tracheophyta</taxon>
        <taxon>Spermatophyta</taxon>
        <taxon>Magnoliopsida</taxon>
        <taxon>eudicotyledons</taxon>
        <taxon>Gunneridae</taxon>
        <taxon>Pentapetalae</taxon>
        <taxon>asterids</taxon>
        <taxon>campanulids</taxon>
        <taxon>Asterales</taxon>
        <taxon>Asteraceae</taxon>
        <taxon>Asteroideae</taxon>
        <taxon>Heliantheae alliance</taxon>
        <taxon>Heliantheae</taxon>
        <taxon>Helianthus</taxon>
    </lineage>
</organism>
<dbReference type="CDD" id="cd00107">
    <property type="entry name" value="Knot1"/>
    <property type="match status" value="1"/>
</dbReference>
<dbReference type="Pfam" id="PF00304">
    <property type="entry name" value="Gamma-thionin"/>
    <property type="match status" value="1"/>
</dbReference>
<keyword evidence="5" id="KW-0472">Membrane</keyword>
<comment type="subcellular location">
    <subcellularLocation>
        <location evidence="1">Secreted</location>
    </subcellularLocation>
</comment>
<proteinExistence type="predicted"/>
<evidence type="ECO:0000313" key="8">
    <source>
        <dbReference type="EMBL" id="KAF5814307.1"/>
    </source>
</evidence>
<keyword evidence="11" id="KW-1185">Reference proteome</keyword>
<dbReference type="Gene3D" id="3.30.30.10">
    <property type="entry name" value="Knottin, scorpion toxin-like"/>
    <property type="match status" value="1"/>
</dbReference>
<dbReference type="Gramene" id="mRNA:HanXRQr2_Chr03g0109551">
    <property type="protein sequence ID" value="CDS:HanXRQr2_Chr03g0109551.1"/>
    <property type="gene ID" value="HanXRQr2_Chr03g0109551"/>
</dbReference>
<dbReference type="PROSITE" id="PS00940">
    <property type="entry name" value="GAMMA_THIONIN"/>
    <property type="match status" value="1"/>
</dbReference>
<keyword evidence="4" id="KW-1015">Disulfide bond</keyword>
<name>A0A251V6W4_HELAN</name>
<dbReference type="AlphaFoldDB" id="A0A251V6W4"/>
<feature type="domain" description="Knottins-like" evidence="6">
    <location>
        <begin position="46"/>
        <end position="94"/>
    </location>
</feature>
<accession>A0A251V6W4</accession>
<feature type="transmembrane region" description="Helical" evidence="5">
    <location>
        <begin position="6"/>
        <end position="25"/>
    </location>
</feature>
<evidence type="ECO:0000256" key="5">
    <source>
        <dbReference type="SAM" id="Phobius"/>
    </source>
</evidence>